<dbReference type="InterPro" id="IPR036259">
    <property type="entry name" value="MFS_trans_sf"/>
</dbReference>
<dbReference type="EMBL" id="BAABUK010000009">
    <property type="protein sequence ID" value="GAA5811256.1"/>
    <property type="molecule type" value="Genomic_DNA"/>
</dbReference>
<evidence type="ECO:0000256" key="5">
    <source>
        <dbReference type="ARBA" id="ARBA00023136"/>
    </source>
</evidence>
<dbReference type="Gene3D" id="1.20.1250.20">
    <property type="entry name" value="MFS general substrate transporter like domains"/>
    <property type="match status" value="1"/>
</dbReference>
<evidence type="ECO:0000256" key="2">
    <source>
        <dbReference type="ARBA" id="ARBA00022448"/>
    </source>
</evidence>
<gene>
    <name evidence="8" type="ORF">MFLAVUS_004689</name>
</gene>
<feature type="transmembrane region" description="Helical" evidence="6">
    <location>
        <begin position="137"/>
        <end position="157"/>
    </location>
</feature>
<keyword evidence="4 6" id="KW-1133">Transmembrane helix</keyword>
<accession>A0ABP9YWL5</accession>
<dbReference type="CDD" id="cd17325">
    <property type="entry name" value="MFS_MdtG_SLC18_like"/>
    <property type="match status" value="1"/>
</dbReference>
<comment type="subcellular location">
    <subcellularLocation>
        <location evidence="1">Membrane</location>
        <topology evidence="1">Multi-pass membrane protein</topology>
    </subcellularLocation>
</comment>
<dbReference type="Pfam" id="PF07690">
    <property type="entry name" value="MFS_1"/>
    <property type="match status" value="1"/>
</dbReference>
<evidence type="ECO:0000256" key="3">
    <source>
        <dbReference type="ARBA" id="ARBA00022692"/>
    </source>
</evidence>
<feature type="transmembrane region" description="Helical" evidence="6">
    <location>
        <begin position="49"/>
        <end position="69"/>
    </location>
</feature>
<dbReference type="PROSITE" id="PS50850">
    <property type="entry name" value="MFS"/>
    <property type="match status" value="1"/>
</dbReference>
<comment type="caution">
    <text evidence="8">The sequence shown here is derived from an EMBL/GenBank/DDBJ whole genome shotgun (WGS) entry which is preliminary data.</text>
</comment>
<reference evidence="8 9" key="1">
    <citation type="submission" date="2024-04" db="EMBL/GenBank/DDBJ databases">
        <title>genome sequences of Mucor flavus KT1a and Helicostylum pulchrum KT1b strains isolated from the surface of a dry-aged beef.</title>
        <authorList>
            <person name="Toyotome T."/>
            <person name="Hosono M."/>
            <person name="Torimaru M."/>
            <person name="Fukuda K."/>
            <person name="Mikami N."/>
        </authorList>
    </citation>
    <scope>NUCLEOTIDE SEQUENCE [LARGE SCALE GENOMIC DNA]</scope>
    <source>
        <strain evidence="8 9">KT1a</strain>
    </source>
</reference>
<evidence type="ECO:0000259" key="7">
    <source>
        <dbReference type="PROSITE" id="PS50850"/>
    </source>
</evidence>
<feature type="transmembrane region" description="Helical" evidence="6">
    <location>
        <begin position="194"/>
        <end position="211"/>
    </location>
</feature>
<dbReference type="Proteomes" id="UP001473302">
    <property type="component" value="Unassembled WGS sequence"/>
</dbReference>
<evidence type="ECO:0000256" key="1">
    <source>
        <dbReference type="ARBA" id="ARBA00004141"/>
    </source>
</evidence>
<sequence>MLVYGAVIPCLPALVIDKFHGTPRDIALGYLVSTPIFAVISDKYQNRRYPLILGVSCLITSTLCFAWASNYTTLVIARICQGASAGASWTIGLGMLADTFVEERLGTVMGTVIMSHTIGFVLGPALGGILYDRGGTLAPFYLCSLFGVLTLIGVLWIEEPITTTRSPAVLAEESSPLLPERKGQMFQLVKNRRIISCVICCFVTSAALSGIEPALPIYLQEKYHVSISVVGVWPVIVYRNRYVYDDPRSRSGKPTSDLYLFHGSIFVIVWTLEPARTYPAYARDGINCQ</sequence>
<dbReference type="SUPFAM" id="SSF103473">
    <property type="entry name" value="MFS general substrate transporter"/>
    <property type="match status" value="1"/>
</dbReference>
<dbReference type="InterPro" id="IPR011701">
    <property type="entry name" value="MFS"/>
</dbReference>
<proteinExistence type="predicted"/>
<keyword evidence="2" id="KW-0813">Transport</keyword>
<evidence type="ECO:0000313" key="8">
    <source>
        <dbReference type="EMBL" id="GAA5811256.1"/>
    </source>
</evidence>
<keyword evidence="9" id="KW-1185">Reference proteome</keyword>
<evidence type="ECO:0000313" key="9">
    <source>
        <dbReference type="Proteomes" id="UP001473302"/>
    </source>
</evidence>
<organism evidence="8 9">
    <name type="scientific">Mucor flavus</name>
    <dbReference type="NCBI Taxonomy" id="439312"/>
    <lineage>
        <taxon>Eukaryota</taxon>
        <taxon>Fungi</taxon>
        <taxon>Fungi incertae sedis</taxon>
        <taxon>Mucoromycota</taxon>
        <taxon>Mucoromycotina</taxon>
        <taxon>Mucoromycetes</taxon>
        <taxon>Mucorales</taxon>
        <taxon>Mucorineae</taxon>
        <taxon>Mucoraceae</taxon>
        <taxon>Mucor</taxon>
    </lineage>
</organism>
<feature type="domain" description="Major facilitator superfamily (MFS) profile" evidence="7">
    <location>
        <begin position="1"/>
        <end position="289"/>
    </location>
</feature>
<keyword evidence="3 6" id="KW-0812">Transmembrane</keyword>
<name>A0ABP9YWL5_9FUNG</name>
<evidence type="ECO:0000256" key="6">
    <source>
        <dbReference type="SAM" id="Phobius"/>
    </source>
</evidence>
<dbReference type="InterPro" id="IPR020846">
    <property type="entry name" value="MFS_dom"/>
</dbReference>
<keyword evidence="5 6" id="KW-0472">Membrane</keyword>
<dbReference type="InterPro" id="IPR050930">
    <property type="entry name" value="MFS_Vesicular_Transporter"/>
</dbReference>
<protein>
    <recommendedName>
        <fullName evidence="7">Major facilitator superfamily (MFS) profile domain-containing protein</fullName>
    </recommendedName>
</protein>
<feature type="transmembrane region" description="Helical" evidence="6">
    <location>
        <begin position="75"/>
        <end position="96"/>
    </location>
</feature>
<dbReference type="PANTHER" id="PTHR23506">
    <property type="entry name" value="GH10249P"/>
    <property type="match status" value="1"/>
</dbReference>
<evidence type="ECO:0000256" key="4">
    <source>
        <dbReference type="ARBA" id="ARBA00022989"/>
    </source>
</evidence>
<feature type="transmembrane region" description="Helical" evidence="6">
    <location>
        <begin position="108"/>
        <end position="131"/>
    </location>
</feature>
<dbReference type="PANTHER" id="PTHR23506:SF23">
    <property type="entry name" value="GH10249P"/>
    <property type="match status" value="1"/>
</dbReference>